<dbReference type="EMBL" id="CM001402">
    <property type="protein sequence ID" value="EHO40425.1"/>
    <property type="molecule type" value="Genomic_DNA"/>
</dbReference>
<dbReference type="SUPFAM" id="SSF52833">
    <property type="entry name" value="Thioredoxin-like"/>
    <property type="match status" value="1"/>
</dbReference>
<evidence type="ECO:0000256" key="5">
    <source>
        <dbReference type="SAM" id="SignalP"/>
    </source>
</evidence>
<dbReference type="PROSITE" id="PS51352">
    <property type="entry name" value="THIOREDOXIN_2"/>
    <property type="match status" value="1"/>
</dbReference>
<evidence type="ECO:0000259" key="6">
    <source>
        <dbReference type="PROSITE" id="PS51352"/>
    </source>
</evidence>
<dbReference type="InterPro" id="IPR013766">
    <property type="entry name" value="Thioredoxin_domain"/>
</dbReference>
<dbReference type="Proteomes" id="UP000004671">
    <property type="component" value="Chromosome"/>
</dbReference>
<keyword evidence="8" id="KW-1185">Reference proteome</keyword>
<keyword evidence="2" id="KW-0201">Cytochrome c-type biogenesis</keyword>
<reference evidence="7 8" key="1">
    <citation type="submission" date="2011-09" db="EMBL/GenBank/DDBJ databases">
        <title>The permanent draft genome of Caldithrix abyssi DSM 13497.</title>
        <authorList>
            <consortium name="US DOE Joint Genome Institute (JGI-PGF)"/>
            <person name="Lucas S."/>
            <person name="Han J."/>
            <person name="Lapidus A."/>
            <person name="Bruce D."/>
            <person name="Goodwin L."/>
            <person name="Pitluck S."/>
            <person name="Peters L."/>
            <person name="Kyrpides N."/>
            <person name="Mavromatis K."/>
            <person name="Ivanova N."/>
            <person name="Mikhailova N."/>
            <person name="Chertkov O."/>
            <person name="Detter J.C."/>
            <person name="Tapia R."/>
            <person name="Han C."/>
            <person name="Land M."/>
            <person name="Hauser L."/>
            <person name="Markowitz V."/>
            <person name="Cheng J.-F."/>
            <person name="Hugenholtz P."/>
            <person name="Woyke T."/>
            <person name="Wu D."/>
            <person name="Spring S."/>
            <person name="Brambilla E."/>
            <person name="Klenk H.-P."/>
            <person name="Eisen J.A."/>
        </authorList>
    </citation>
    <scope>NUCLEOTIDE SEQUENCE [LARGE SCALE GENOMIC DNA]</scope>
    <source>
        <strain evidence="7 8">DSM 13497</strain>
    </source>
</reference>
<dbReference type="InterPro" id="IPR000866">
    <property type="entry name" value="AhpC/TSA"/>
</dbReference>
<dbReference type="InterPro" id="IPR036249">
    <property type="entry name" value="Thioredoxin-like_sf"/>
</dbReference>
<dbReference type="GO" id="GO:0017004">
    <property type="term" value="P:cytochrome complex assembly"/>
    <property type="evidence" value="ECO:0007669"/>
    <property type="project" value="UniProtKB-KW"/>
</dbReference>
<dbReference type="PANTHER" id="PTHR42852:SF6">
    <property type="entry name" value="THIOL:DISULFIDE INTERCHANGE PROTEIN DSBE"/>
    <property type="match status" value="1"/>
</dbReference>
<dbReference type="GO" id="GO:0016491">
    <property type="term" value="F:oxidoreductase activity"/>
    <property type="evidence" value="ECO:0007669"/>
    <property type="project" value="InterPro"/>
</dbReference>
<keyword evidence="5" id="KW-0732">Signal</keyword>
<evidence type="ECO:0000256" key="1">
    <source>
        <dbReference type="ARBA" id="ARBA00004196"/>
    </source>
</evidence>
<feature type="signal peptide" evidence="5">
    <location>
        <begin position="1"/>
        <end position="20"/>
    </location>
</feature>
<dbReference type="PaxDb" id="880073-Calab_0786"/>
<dbReference type="GO" id="GO:0030313">
    <property type="term" value="C:cell envelope"/>
    <property type="evidence" value="ECO:0007669"/>
    <property type="project" value="UniProtKB-SubCell"/>
</dbReference>
<evidence type="ECO:0000313" key="8">
    <source>
        <dbReference type="Proteomes" id="UP000004671"/>
    </source>
</evidence>
<dbReference type="AlphaFoldDB" id="H1XTY2"/>
<dbReference type="Pfam" id="PF00578">
    <property type="entry name" value="AhpC-TSA"/>
    <property type="match status" value="1"/>
</dbReference>
<dbReference type="OrthoDB" id="6399635at2"/>
<gene>
    <name evidence="7" type="ORF">Calab_0786</name>
</gene>
<feature type="chain" id="PRO_5003558447" evidence="5">
    <location>
        <begin position="21"/>
        <end position="446"/>
    </location>
</feature>
<dbReference type="HOGENOM" id="CLU_632908_0_0_0"/>
<organism evidence="7 8">
    <name type="scientific">Caldithrix abyssi DSM 13497</name>
    <dbReference type="NCBI Taxonomy" id="880073"/>
    <lineage>
        <taxon>Bacteria</taxon>
        <taxon>Pseudomonadati</taxon>
        <taxon>Calditrichota</taxon>
        <taxon>Calditrichia</taxon>
        <taxon>Calditrichales</taxon>
        <taxon>Calditrichaceae</taxon>
        <taxon>Caldithrix</taxon>
    </lineage>
</organism>
<dbReference type="GO" id="GO:0016209">
    <property type="term" value="F:antioxidant activity"/>
    <property type="evidence" value="ECO:0007669"/>
    <property type="project" value="InterPro"/>
</dbReference>
<dbReference type="eggNOG" id="COG0526">
    <property type="taxonomic scope" value="Bacteria"/>
</dbReference>
<dbReference type="Gene3D" id="3.40.30.10">
    <property type="entry name" value="Glutaredoxin"/>
    <property type="match status" value="1"/>
</dbReference>
<keyword evidence="3" id="KW-1015">Disulfide bond</keyword>
<dbReference type="InParanoid" id="H1XTY2"/>
<dbReference type="InterPro" id="IPR050553">
    <property type="entry name" value="Thioredoxin_ResA/DsbE_sf"/>
</dbReference>
<accession>H1XTY2</accession>
<feature type="domain" description="Thioredoxin" evidence="6">
    <location>
        <begin position="310"/>
        <end position="446"/>
    </location>
</feature>
<sequence length="446" mass="51384" precursor="true">MPRMVSAFFLAVFWCSIVLAAAPDTLLIKTEKHKGFGPFRHGVHPLKALEKDNPWYHAQPEIKGIPDSLENLLVAYEEVDFLQHAYQSFKNGKIPEERYQSLQKMSAFDAGMNFVSDKPLKVLIPVAAGFDSKGRLVVIADRNNNYDLSDDPAYVVPTKLPGQLYWGRYHDGLPFAIDYEYFDGSQIKKGTTWLYVDYDFSTYHLPDSALKKRPLQIATNFAEYRSGRFELNGSKYELVIYNSRPVYRGSTRLKIKKISKNDYRANYSNEIKVGEKIQIGDVFYRFEKVLRAGEYVKLVKVSEVEKDSGVEVGLQALPFSAAALDGKTIDLKALRGNYVLLNFWGTWCKPCVSEIPLLKEIYQTYSDKNFKFIGIANDERIKVKKFVEQHKILWPQIVQETSKEIINLYQVKSYPTTFLIDPEGKIIEKKIRTQRLKQKLKEIFAF</sequence>
<evidence type="ECO:0000256" key="3">
    <source>
        <dbReference type="ARBA" id="ARBA00023157"/>
    </source>
</evidence>
<dbReference type="PANTHER" id="PTHR42852">
    <property type="entry name" value="THIOL:DISULFIDE INTERCHANGE PROTEIN DSBE"/>
    <property type="match status" value="1"/>
</dbReference>
<dbReference type="CDD" id="cd02966">
    <property type="entry name" value="TlpA_like_family"/>
    <property type="match status" value="1"/>
</dbReference>
<evidence type="ECO:0000256" key="4">
    <source>
        <dbReference type="ARBA" id="ARBA00023284"/>
    </source>
</evidence>
<dbReference type="STRING" id="880073.Cabys_181"/>
<evidence type="ECO:0000313" key="7">
    <source>
        <dbReference type="EMBL" id="EHO40425.1"/>
    </source>
</evidence>
<protein>
    <submittedName>
        <fullName evidence="7">Alkyl hydroperoxide reductase/ Thiol specific antioxidant/ Mal allergen</fullName>
    </submittedName>
</protein>
<proteinExistence type="predicted"/>
<comment type="subcellular location">
    <subcellularLocation>
        <location evidence="1">Cell envelope</location>
    </subcellularLocation>
</comment>
<name>H1XTY2_CALAY</name>
<keyword evidence="4" id="KW-0676">Redox-active center</keyword>
<evidence type="ECO:0000256" key="2">
    <source>
        <dbReference type="ARBA" id="ARBA00022748"/>
    </source>
</evidence>